<comment type="caution">
    <text evidence="4">The sequence shown here is derived from an EMBL/GenBank/DDBJ whole genome shotgun (WGS) entry which is preliminary data.</text>
</comment>
<dbReference type="InterPro" id="IPR029058">
    <property type="entry name" value="AB_hydrolase_fold"/>
</dbReference>
<dbReference type="InterPro" id="IPR050300">
    <property type="entry name" value="GDXG_lipolytic_enzyme"/>
</dbReference>
<keyword evidence="5" id="KW-1185">Reference proteome</keyword>
<evidence type="ECO:0000256" key="2">
    <source>
        <dbReference type="SAM" id="MobiDB-lite"/>
    </source>
</evidence>
<feature type="region of interest" description="Disordered" evidence="2">
    <location>
        <begin position="573"/>
        <end position="594"/>
    </location>
</feature>
<keyword evidence="1" id="KW-0378">Hydrolase</keyword>
<feature type="compositionally biased region" description="Basic and acidic residues" evidence="2">
    <location>
        <begin position="574"/>
        <end position="594"/>
    </location>
</feature>
<name>A0A812ID86_9DINO</name>
<evidence type="ECO:0000259" key="3">
    <source>
        <dbReference type="Pfam" id="PF20434"/>
    </source>
</evidence>
<dbReference type="Pfam" id="PF20434">
    <property type="entry name" value="BD-FAE"/>
    <property type="match status" value="1"/>
</dbReference>
<evidence type="ECO:0000256" key="1">
    <source>
        <dbReference type="ARBA" id="ARBA00022801"/>
    </source>
</evidence>
<evidence type="ECO:0000313" key="5">
    <source>
        <dbReference type="Proteomes" id="UP000604046"/>
    </source>
</evidence>
<dbReference type="EMBL" id="CAJNDS010000252">
    <property type="protein sequence ID" value="CAE7034416.1"/>
    <property type="molecule type" value="Genomic_DNA"/>
</dbReference>
<evidence type="ECO:0000313" key="4">
    <source>
        <dbReference type="EMBL" id="CAE7034416.1"/>
    </source>
</evidence>
<feature type="domain" description="BD-FAE-like" evidence="3">
    <location>
        <begin position="207"/>
        <end position="425"/>
    </location>
</feature>
<dbReference type="OrthoDB" id="19653at2759"/>
<dbReference type="SUPFAM" id="SSF53474">
    <property type="entry name" value="alpha/beta-Hydrolases"/>
    <property type="match status" value="1"/>
</dbReference>
<reference evidence="4" key="1">
    <citation type="submission" date="2021-02" db="EMBL/GenBank/DDBJ databases">
        <authorList>
            <person name="Dougan E. K."/>
            <person name="Rhodes N."/>
            <person name="Thang M."/>
            <person name="Chan C."/>
        </authorList>
    </citation>
    <scope>NUCLEOTIDE SEQUENCE</scope>
</reference>
<sequence>MRSNVIDDAAILISRTYKRATMCSEPDPTGQSFCCIKGSGDGRFFKLRSIHQLPSCFGVLQRDSVAVLLVVPRQDALRSPYILCLSLAAHVRIPPPFGQTLPLPDFLLAYFAGHSTFYACCFGGLFWCSASSWRYCWLLAALCCALATARRCCALSRLEWEPQQRPPQPLLTLIHPYMYFFLSKLPGHSDAVHVQRLEPPSLRMPIDIWRKASPDAAASPVLFLIHGGAWRGGEARCSPQAPVLQALAASGFLVVSCEYRRLPGTQWPMQLEDCEAALKWLQDEAVSLGADLSNVSIAGTSAGGHLAALLLARMLHERGELTSSIRFRAALLFYPALDPADRFGKTVKSPFSCSWLGVRRGMSFLAWFFEMFVLRQDRQLWPSAEPLAYLQAASDLEAWPPTLIIHGELDGVVPVEHSRSFLERLAARCAGGTSCSESAGTSEQDSGDLRSCDRLFVVPLARHVFEIVTGDLASASYDAAMTWLSQMQTDGQRKQASHCHVTELVTALPCAHAELWQVSSVQDVEGKGMGRMSHFLGQDFTFHGFSGPDWISHFHWPSGAAATDKFTHACGRGGGRDARVHARGRAGAEHRGYD</sequence>
<dbReference type="PANTHER" id="PTHR48081">
    <property type="entry name" value="AB HYDROLASE SUPERFAMILY PROTEIN C4A8.06C"/>
    <property type="match status" value="1"/>
</dbReference>
<accession>A0A812ID86</accession>
<gene>
    <name evidence="4" type="primary">lipC</name>
    <name evidence="4" type="ORF">SNAT2548_LOCUS4127</name>
</gene>
<protein>
    <submittedName>
        <fullName evidence="4">LipC protein</fullName>
    </submittedName>
</protein>
<dbReference type="AlphaFoldDB" id="A0A812ID86"/>
<dbReference type="PANTHER" id="PTHR48081:SF33">
    <property type="entry name" value="KYNURENINE FORMAMIDASE"/>
    <property type="match status" value="1"/>
</dbReference>
<dbReference type="GO" id="GO:0016787">
    <property type="term" value="F:hydrolase activity"/>
    <property type="evidence" value="ECO:0007669"/>
    <property type="project" value="UniProtKB-KW"/>
</dbReference>
<dbReference type="InterPro" id="IPR049492">
    <property type="entry name" value="BD-FAE-like_dom"/>
</dbReference>
<organism evidence="4 5">
    <name type="scientific">Symbiodinium natans</name>
    <dbReference type="NCBI Taxonomy" id="878477"/>
    <lineage>
        <taxon>Eukaryota</taxon>
        <taxon>Sar</taxon>
        <taxon>Alveolata</taxon>
        <taxon>Dinophyceae</taxon>
        <taxon>Suessiales</taxon>
        <taxon>Symbiodiniaceae</taxon>
        <taxon>Symbiodinium</taxon>
    </lineage>
</organism>
<dbReference type="Gene3D" id="3.40.50.1820">
    <property type="entry name" value="alpha/beta hydrolase"/>
    <property type="match status" value="1"/>
</dbReference>
<proteinExistence type="predicted"/>
<dbReference type="Proteomes" id="UP000604046">
    <property type="component" value="Unassembled WGS sequence"/>
</dbReference>